<gene>
    <name evidence="1" type="ORF">KSB_39310</name>
</gene>
<dbReference type="Proteomes" id="UP000654345">
    <property type="component" value="Unassembled WGS sequence"/>
</dbReference>
<sequence>MGFIATLYSSDKSGAYGGWVRQSRGLDLGDTISHAMYDKIIILVGVLNQFAQALHMHVNLCGRFAC</sequence>
<evidence type="ECO:0000313" key="1">
    <source>
        <dbReference type="EMBL" id="GHO55456.1"/>
    </source>
</evidence>
<keyword evidence="2" id="KW-1185">Reference proteome</keyword>
<protein>
    <submittedName>
        <fullName evidence="1">Uncharacterized protein</fullName>
    </submittedName>
</protein>
<organism evidence="1 2">
    <name type="scientific">Ktedonobacter robiniae</name>
    <dbReference type="NCBI Taxonomy" id="2778365"/>
    <lineage>
        <taxon>Bacteria</taxon>
        <taxon>Bacillati</taxon>
        <taxon>Chloroflexota</taxon>
        <taxon>Ktedonobacteria</taxon>
        <taxon>Ktedonobacterales</taxon>
        <taxon>Ktedonobacteraceae</taxon>
        <taxon>Ktedonobacter</taxon>
    </lineage>
</organism>
<accession>A0ABQ3URZ2</accession>
<proteinExistence type="predicted"/>
<evidence type="ECO:0000313" key="2">
    <source>
        <dbReference type="Proteomes" id="UP000654345"/>
    </source>
</evidence>
<dbReference type="EMBL" id="BNJG01000001">
    <property type="protein sequence ID" value="GHO55456.1"/>
    <property type="molecule type" value="Genomic_DNA"/>
</dbReference>
<comment type="caution">
    <text evidence="1">The sequence shown here is derived from an EMBL/GenBank/DDBJ whole genome shotgun (WGS) entry which is preliminary data.</text>
</comment>
<reference evidence="1 2" key="1">
    <citation type="journal article" date="2021" name="Int. J. Syst. Evol. Microbiol.">
        <title>Reticulibacter mediterranei gen. nov., sp. nov., within the new family Reticulibacteraceae fam. nov., and Ktedonospora formicarum gen. nov., sp. nov., Ktedonobacter robiniae sp. nov., Dictyobacter formicarum sp. nov. and Dictyobacter arantiisoli sp. nov., belonging to the class Ktedonobacteria.</title>
        <authorList>
            <person name="Yabe S."/>
            <person name="Zheng Y."/>
            <person name="Wang C.M."/>
            <person name="Sakai Y."/>
            <person name="Abe K."/>
            <person name="Yokota A."/>
            <person name="Donadio S."/>
            <person name="Cavaletti L."/>
            <person name="Monciardini P."/>
        </authorList>
    </citation>
    <scope>NUCLEOTIDE SEQUENCE [LARGE SCALE GENOMIC DNA]</scope>
    <source>
        <strain evidence="1 2">SOSP1-30</strain>
    </source>
</reference>
<name>A0ABQ3URZ2_9CHLR</name>